<dbReference type="Pfam" id="PF01058">
    <property type="entry name" value="Oxidored_q6"/>
    <property type="match status" value="1"/>
</dbReference>
<organism evidence="3 4">
    <name type="scientific">Candidatus Roizmanbacteria bacterium RIFCSPHIGHO2_01_FULL_39_8</name>
    <dbReference type="NCBI Taxonomy" id="1802033"/>
    <lineage>
        <taxon>Bacteria</taxon>
        <taxon>Candidatus Roizmaniibacteriota</taxon>
    </lineage>
</organism>
<gene>
    <name evidence="3" type="ORF">A2866_02775</name>
</gene>
<evidence type="ECO:0000259" key="2">
    <source>
        <dbReference type="Pfam" id="PF01058"/>
    </source>
</evidence>
<feature type="domain" description="NADH:ubiquinone oxidoreductase-like 20kDa subunit" evidence="2">
    <location>
        <begin position="26"/>
        <end position="153"/>
    </location>
</feature>
<evidence type="ECO:0000313" key="3">
    <source>
        <dbReference type="EMBL" id="OGK21100.1"/>
    </source>
</evidence>
<proteinExistence type="predicted"/>
<reference evidence="3 4" key="1">
    <citation type="journal article" date="2016" name="Nat. Commun.">
        <title>Thousands of microbial genomes shed light on interconnected biogeochemical processes in an aquifer system.</title>
        <authorList>
            <person name="Anantharaman K."/>
            <person name="Brown C.T."/>
            <person name="Hug L.A."/>
            <person name="Sharon I."/>
            <person name="Castelle C.J."/>
            <person name="Probst A.J."/>
            <person name="Thomas B.C."/>
            <person name="Singh A."/>
            <person name="Wilkins M.J."/>
            <person name="Karaoz U."/>
            <person name="Brodie E.L."/>
            <person name="Williams K.H."/>
            <person name="Hubbard S.S."/>
            <person name="Banfield J.F."/>
        </authorList>
    </citation>
    <scope>NUCLEOTIDE SEQUENCE [LARGE SCALE GENOMIC DNA]</scope>
</reference>
<sequence>MADKIRVGWFTFTCCEDSTIIFTELLNSYYRDWMKKIDFVHAKILRKDSYSELQPMDLAFVEGAITSDTQEVKLKKIREKSKKLVAIGACAVIGSPSNQRNFFNPKQHEQIQSILEKFKYKDKVLKLSDIVVVDENVPGCPMDEVGFLNILNKYINSQLVYPEP</sequence>
<dbReference type="PANTHER" id="PTHR42845:SF1">
    <property type="entry name" value="HYDROGENASE SMALL SUBUNIT"/>
    <property type="match status" value="1"/>
</dbReference>
<dbReference type="AlphaFoldDB" id="A0A1F7GPZ7"/>
<dbReference type="EMBL" id="MFZI01000021">
    <property type="protein sequence ID" value="OGK21100.1"/>
    <property type="molecule type" value="Genomic_DNA"/>
</dbReference>
<dbReference type="InterPro" id="IPR037024">
    <property type="entry name" value="NiFe_Hase_small_N_sf"/>
</dbReference>
<dbReference type="GO" id="GO:0016491">
    <property type="term" value="F:oxidoreductase activity"/>
    <property type="evidence" value="ECO:0007669"/>
    <property type="project" value="UniProtKB-KW"/>
</dbReference>
<dbReference type="InterPro" id="IPR006137">
    <property type="entry name" value="NADH_UbQ_OxRdtase-like_20kDa"/>
</dbReference>
<protein>
    <recommendedName>
        <fullName evidence="2">NADH:ubiquinone oxidoreductase-like 20kDa subunit domain-containing protein</fullName>
    </recommendedName>
</protein>
<dbReference type="Proteomes" id="UP000177026">
    <property type="component" value="Unassembled WGS sequence"/>
</dbReference>
<dbReference type="Gene3D" id="3.40.50.700">
    <property type="entry name" value="NADH:ubiquinone oxidoreductase-like, 20kDa subunit"/>
    <property type="match status" value="1"/>
</dbReference>
<name>A0A1F7GPZ7_9BACT</name>
<accession>A0A1F7GPZ7</accession>
<dbReference type="SUPFAM" id="SSF56770">
    <property type="entry name" value="HydA/Nqo6-like"/>
    <property type="match status" value="1"/>
</dbReference>
<keyword evidence="1" id="KW-0560">Oxidoreductase</keyword>
<evidence type="ECO:0000313" key="4">
    <source>
        <dbReference type="Proteomes" id="UP000177026"/>
    </source>
</evidence>
<dbReference type="GO" id="GO:0051536">
    <property type="term" value="F:iron-sulfur cluster binding"/>
    <property type="evidence" value="ECO:0007669"/>
    <property type="project" value="InterPro"/>
</dbReference>
<comment type="caution">
    <text evidence="3">The sequence shown here is derived from an EMBL/GenBank/DDBJ whole genome shotgun (WGS) entry which is preliminary data.</text>
</comment>
<dbReference type="PANTHER" id="PTHR42845">
    <property type="entry name" value="COENZYME F420-REDUCING HYDROGENASE, GAMMA SUBUNIT"/>
    <property type="match status" value="1"/>
</dbReference>
<dbReference type="InterPro" id="IPR051349">
    <property type="entry name" value="Hydrogenase_assoc-protein"/>
</dbReference>
<evidence type="ECO:0000256" key="1">
    <source>
        <dbReference type="ARBA" id="ARBA00023002"/>
    </source>
</evidence>